<dbReference type="Pfam" id="PF26550">
    <property type="entry name" value="Tricorn_2nd"/>
    <property type="match status" value="1"/>
</dbReference>
<organism evidence="11 12">
    <name type="scientific">Candidatus Sulfotelmatobacter kueseliae</name>
    <dbReference type="NCBI Taxonomy" id="2042962"/>
    <lineage>
        <taxon>Bacteria</taxon>
        <taxon>Pseudomonadati</taxon>
        <taxon>Acidobacteriota</taxon>
        <taxon>Terriglobia</taxon>
        <taxon>Terriglobales</taxon>
        <taxon>Candidatus Korobacteraceae</taxon>
        <taxon>Candidatus Sulfotelmatobacter</taxon>
    </lineage>
</organism>
<accession>A0A2U3K5U8</accession>
<keyword evidence="3 7" id="KW-0963">Cytoplasm</keyword>
<keyword evidence="4 7" id="KW-0645">Protease</keyword>
<gene>
    <name evidence="11" type="ORF">SBA1_1370009</name>
</gene>
<dbReference type="AlphaFoldDB" id="A0A2U3K5U8"/>
<evidence type="ECO:0000256" key="8">
    <source>
        <dbReference type="PIRSR" id="PIRSR036421-1"/>
    </source>
</evidence>
<comment type="similarity">
    <text evidence="2 7">Belongs to the peptidase S41B family.</text>
</comment>
<dbReference type="SUPFAM" id="SSF50156">
    <property type="entry name" value="PDZ domain-like"/>
    <property type="match status" value="1"/>
</dbReference>
<dbReference type="SUPFAM" id="SSF69304">
    <property type="entry name" value="Tricorn protease N-terminal domain"/>
    <property type="match status" value="2"/>
</dbReference>
<dbReference type="Pfam" id="PF14684">
    <property type="entry name" value="Tricorn_C1"/>
    <property type="match status" value="1"/>
</dbReference>
<dbReference type="InterPro" id="IPR005151">
    <property type="entry name" value="Tail-specific_protease"/>
</dbReference>
<dbReference type="InterPro" id="IPR012393">
    <property type="entry name" value="Tricorn_protease"/>
</dbReference>
<dbReference type="Gene3D" id="2.130.10.10">
    <property type="entry name" value="YVTN repeat-like/Quinoprotein amine dehydrogenase"/>
    <property type="match status" value="2"/>
</dbReference>
<dbReference type="Gene3D" id="2.120.10.60">
    <property type="entry name" value="Tricorn protease N-terminal domain"/>
    <property type="match status" value="1"/>
</dbReference>
<dbReference type="CDD" id="cd10828">
    <property type="entry name" value="cpPDZ_Tricorn-protease"/>
    <property type="match status" value="1"/>
</dbReference>
<evidence type="ECO:0000256" key="2">
    <source>
        <dbReference type="ARBA" id="ARBA00008524"/>
    </source>
</evidence>
<comment type="function">
    <text evidence="7">Degrades oligopeptides.</text>
</comment>
<feature type="region of interest" description="Disordered" evidence="9">
    <location>
        <begin position="1120"/>
        <end position="1141"/>
    </location>
</feature>
<comment type="subcellular location">
    <subcellularLocation>
        <location evidence="1 7">Cytoplasm</location>
    </subcellularLocation>
</comment>
<dbReference type="GO" id="GO:0005737">
    <property type="term" value="C:cytoplasm"/>
    <property type="evidence" value="ECO:0007669"/>
    <property type="project" value="UniProtKB-SubCell"/>
</dbReference>
<dbReference type="PIRSF" id="PIRSF036421">
    <property type="entry name" value="Tricorn_protease"/>
    <property type="match status" value="1"/>
</dbReference>
<feature type="compositionally biased region" description="Basic and acidic residues" evidence="9">
    <location>
        <begin position="1132"/>
        <end position="1141"/>
    </location>
</feature>
<evidence type="ECO:0000313" key="12">
    <source>
        <dbReference type="Proteomes" id="UP000238701"/>
    </source>
</evidence>
<dbReference type="InterPro" id="IPR029045">
    <property type="entry name" value="ClpP/crotonase-like_dom_sf"/>
</dbReference>
<feature type="active site" description="Charge relay system" evidence="8">
    <location>
        <position position="800"/>
    </location>
</feature>
<protein>
    <recommendedName>
        <fullName evidence="7">Tricorn protease homolog</fullName>
        <ecNumber evidence="7">3.4.21.-</ecNumber>
    </recommendedName>
</protein>
<dbReference type="GO" id="GO:0006508">
    <property type="term" value="P:proteolysis"/>
    <property type="evidence" value="ECO:0007669"/>
    <property type="project" value="UniProtKB-UniRule"/>
</dbReference>
<dbReference type="Gene3D" id="3.30.750.44">
    <property type="match status" value="1"/>
</dbReference>
<dbReference type="InterPro" id="IPR015943">
    <property type="entry name" value="WD40/YVTN_repeat-like_dom_sf"/>
</dbReference>
<keyword evidence="6 7" id="KW-0720">Serine protease</keyword>
<evidence type="ECO:0000256" key="4">
    <source>
        <dbReference type="ARBA" id="ARBA00022670"/>
    </source>
</evidence>
<evidence type="ECO:0000256" key="9">
    <source>
        <dbReference type="SAM" id="MobiDB-lite"/>
    </source>
</evidence>
<dbReference type="Proteomes" id="UP000238701">
    <property type="component" value="Unassembled WGS sequence"/>
</dbReference>
<evidence type="ECO:0000259" key="10">
    <source>
        <dbReference type="SMART" id="SM00245"/>
    </source>
</evidence>
<dbReference type="Gene3D" id="3.90.226.10">
    <property type="entry name" value="2-enoyl-CoA Hydratase, Chain A, domain 1"/>
    <property type="match status" value="1"/>
</dbReference>
<proteinExistence type="inferred from homology"/>
<evidence type="ECO:0000256" key="3">
    <source>
        <dbReference type="ARBA" id="ARBA00022490"/>
    </source>
</evidence>
<dbReference type="SMART" id="SM00245">
    <property type="entry name" value="TSPc"/>
    <property type="match status" value="1"/>
</dbReference>
<dbReference type="EC" id="3.4.21.-" evidence="7"/>
<name>A0A2U3K5U8_9BACT</name>
<evidence type="ECO:0000256" key="7">
    <source>
        <dbReference type="PIRNR" id="PIRNR036421"/>
    </source>
</evidence>
<feature type="compositionally biased region" description="Basic and acidic residues" evidence="9">
    <location>
        <begin position="551"/>
        <end position="607"/>
    </location>
</feature>
<feature type="region of interest" description="Disordered" evidence="9">
    <location>
        <begin position="542"/>
        <end position="607"/>
    </location>
</feature>
<keyword evidence="5 7" id="KW-0378">Hydrolase</keyword>
<sequence>MRLRRFVPFVLFALVVIFLQPVTAQMNPPLLLRFPTVSQTQIVFNYGGNLWIVSRDGGDARRLTSGVGEEALPSFSPDGTLVAFTGEYDGNRDVFVVSASGGVPRRLTFHPADDYVMGWSPDGKKILFASWGNSFRHFEFQLYTVPVDGGFPTQLPIPIGIEATFSPDGSHLAYVPHIQWQSAWKRYHGGQTTPIWIADLKDSSIAKVPRDNSNDHYPTWVGDTIYFLSDRNGPVSLFAYDTRTKQVSEALHSDGLDFKTASAGPDAIVIEQFGAIKLFDLATHQAKNVTIHVAGDIEAVRPHFAKVEPRRIQNFGISPTGARAVFEAWGEIFTVPTDKGDIRNITRSPAVADRDPAWSPDGKSIAYFSDESGEYELTIRDQSGLGTVRHINLGNPPLFFYTPTWSPDSKKIAYSDKRLQLWYVDLDNPVPKLVDVDYFGGFAATQLNQTWSPDNKWIAYTKQLPSGQHAVFVYSVEQGKPLQITDGMSDALYPVWDKNGKYLYFTASTDIALASAGLDMSSDEHRVTRSVYVAVLSKEEKSPLIPESDEEKPKEEKKPDQDKDKDKTKDQPKDNAKNKDKAKDSGKPDDKPAADKAKDDKDKEKKEEPVVVKIDLDGILQRILALPIPPKNYVNMQAGKSGFLFLSEGPMVLPVDDDSPDVNQTIQKFDLSKRKVDKFLEDVNDYAVSFDGEKILYRKGEAWATAATDEPPGPGGPPKPGLGPLKLDGWEVYVEPRAVWKQIYNETWRIERDFFYDPHYHGLDLDKAKKKYAPYLDGIASRQELTYLFEECLGEMTVGHMFIGDGEKPEPKKLKGGLLGADYSLENGRYRIAKVYDGENWNPGLQAPLTQPGVNVKAGDYILAVNGRDLHASDNIYSFFEETAGKQVVLKVGANPDGKDSRDVTVVPVESEEGLRHLAWIENNRRRVDQATGGRVAYVYVPNTAGGGYTSFNRYFFSQVGKDAAIIDERFNEGGQLADYIIDYLGRPLRSKVVTREGHDWSSPSEAIYGPKVMIINEMSGSGGDALPWYFRKAGLGPLIGKRTWGGLVGIGGYPELIDGGHVTAPRAAIYGLKGEWEVENHGVPPDIEVDFDPAVWRQGHDAQLEKAIEVVMQELKDHPLPQIKRPPYPNYHEHDDLGVK</sequence>
<dbReference type="Pfam" id="PF03572">
    <property type="entry name" value="Peptidase_S41"/>
    <property type="match status" value="1"/>
</dbReference>
<dbReference type="InterPro" id="IPR029414">
    <property type="entry name" value="Tricorn_PDZ"/>
</dbReference>
<dbReference type="PANTHER" id="PTHR43253">
    <property type="entry name" value="TRICORN PROTEASE HOMOLOG 2-RELATED"/>
    <property type="match status" value="1"/>
</dbReference>
<evidence type="ECO:0000313" key="11">
    <source>
        <dbReference type="EMBL" id="SPF35054.1"/>
    </source>
</evidence>
<dbReference type="EMBL" id="OMOD01000043">
    <property type="protein sequence ID" value="SPF35054.1"/>
    <property type="molecule type" value="Genomic_DNA"/>
</dbReference>
<evidence type="ECO:0000256" key="1">
    <source>
        <dbReference type="ARBA" id="ARBA00004496"/>
    </source>
</evidence>
<dbReference type="GO" id="GO:0008236">
    <property type="term" value="F:serine-type peptidase activity"/>
    <property type="evidence" value="ECO:0007669"/>
    <property type="project" value="UniProtKB-UniRule"/>
</dbReference>
<feature type="active site" description="Charge relay system" evidence="8">
    <location>
        <position position="1080"/>
    </location>
</feature>
<dbReference type="SUPFAM" id="SSF52096">
    <property type="entry name" value="ClpP/crotonase"/>
    <property type="match status" value="1"/>
</dbReference>
<dbReference type="InterPro" id="IPR036034">
    <property type="entry name" value="PDZ_sf"/>
</dbReference>
<dbReference type="CDD" id="cd07562">
    <property type="entry name" value="Peptidase_S41_TRI"/>
    <property type="match status" value="1"/>
</dbReference>
<dbReference type="InterPro" id="IPR028204">
    <property type="entry name" value="Tricorn_C1"/>
</dbReference>
<dbReference type="PANTHER" id="PTHR43253:SF1">
    <property type="entry name" value="TRICORN PROTEASE HOMOLOG 2-RELATED"/>
    <property type="match status" value="1"/>
</dbReference>
<dbReference type="Pfam" id="PF14685">
    <property type="entry name" value="PDZ_Tricorn"/>
    <property type="match status" value="1"/>
</dbReference>
<dbReference type="Pfam" id="PF26549">
    <property type="entry name" value="Tricorn_N"/>
    <property type="match status" value="1"/>
</dbReference>
<feature type="domain" description="Tail specific protease" evidence="10">
    <location>
        <begin position="899"/>
        <end position="1091"/>
    </location>
</feature>
<evidence type="ECO:0000256" key="5">
    <source>
        <dbReference type="ARBA" id="ARBA00022801"/>
    </source>
</evidence>
<dbReference type="OrthoDB" id="9812068at2"/>
<feature type="active site" description="Nucleophile" evidence="8">
    <location>
        <position position="1022"/>
    </location>
</feature>
<dbReference type="Gene3D" id="2.30.42.10">
    <property type="match status" value="1"/>
</dbReference>
<evidence type="ECO:0000256" key="6">
    <source>
        <dbReference type="ARBA" id="ARBA00022825"/>
    </source>
</evidence>
<reference evidence="12" key="1">
    <citation type="submission" date="2018-02" db="EMBL/GenBank/DDBJ databases">
        <authorList>
            <person name="Hausmann B."/>
        </authorList>
    </citation>
    <scope>NUCLEOTIDE SEQUENCE [LARGE SCALE GENOMIC DNA]</scope>
    <source>
        <strain evidence="12">Peat soil MAG SbA1</strain>
    </source>
</reference>